<organism evidence="2 3">
    <name type="scientific">Allosediminivita pacifica</name>
    <dbReference type="NCBI Taxonomy" id="1267769"/>
    <lineage>
        <taxon>Bacteria</taxon>
        <taxon>Pseudomonadati</taxon>
        <taxon>Pseudomonadota</taxon>
        <taxon>Alphaproteobacteria</taxon>
        <taxon>Rhodobacterales</taxon>
        <taxon>Paracoccaceae</taxon>
        <taxon>Allosediminivita</taxon>
    </lineage>
</organism>
<feature type="domain" description="Endonuclease/exonuclease/phosphatase" evidence="1">
    <location>
        <begin position="46"/>
        <end position="294"/>
    </location>
</feature>
<name>A0A2T6B112_9RHOB</name>
<keyword evidence="3" id="KW-1185">Reference proteome</keyword>
<dbReference type="GO" id="GO:0004519">
    <property type="term" value="F:endonuclease activity"/>
    <property type="evidence" value="ECO:0007669"/>
    <property type="project" value="UniProtKB-KW"/>
</dbReference>
<dbReference type="InterPro" id="IPR005135">
    <property type="entry name" value="Endo/exonuclease/phosphatase"/>
</dbReference>
<evidence type="ECO:0000313" key="2">
    <source>
        <dbReference type="EMBL" id="PTX49776.1"/>
    </source>
</evidence>
<dbReference type="Gene3D" id="3.60.10.10">
    <property type="entry name" value="Endonuclease/exonuclease/phosphatase"/>
    <property type="match status" value="1"/>
</dbReference>
<accession>A0A2T6B112</accession>
<dbReference type="AlphaFoldDB" id="A0A2T6B112"/>
<comment type="caution">
    <text evidence="2">The sequence shown here is derived from an EMBL/GenBank/DDBJ whole genome shotgun (WGS) entry which is preliminary data.</text>
</comment>
<dbReference type="Pfam" id="PF03372">
    <property type="entry name" value="Exo_endo_phos"/>
    <property type="match status" value="1"/>
</dbReference>
<protein>
    <submittedName>
        <fullName evidence="2">Endonuclease/exonuclease/phosphatase family metal-dependent hydrolase</fullName>
    </submittedName>
</protein>
<dbReference type="EMBL" id="QBKN01000006">
    <property type="protein sequence ID" value="PTX49776.1"/>
    <property type="molecule type" value="Genomic_DNA"/>
</dbReference>
<gene>
    <name evidence="2" type="ORF">C8N44_106154</name>
</gene>
<dbReference type="InterPro" id="IPR036691">
    <property type="entry name" value="Endo/exonu/phosph_ase_sf"/>
</dbReference>
<dbReference type="RefSeq" id="WP_107975388.1">
    <property type="nucleotide sequence ID" value="NZ_BMEZ01000006.1"/>
</dbReference>
<keyword evidence="2" id="KW-0255">Endonuclease</keyword>
<dbReference type="SUPFAM" id="SSF56219">
    <property type="entry name" value="DNase I-like"/>
    <property type="match status" value="1"/>
</dbReference>
<keyword evidence="2" id="KW-0540">Nuclease</keyword>
<keyword evidence="2" id="KW-0378">Hydrolase</keyword>
<reference evidence="2 3" key="1">
    <citation type="submission" date="2018-04" db="EMBL/GenBank/DDBJ databases">
        <title>Genomic Encyclopedia of Archaeal and Bacterial Type Strains, Phase II (KMG-II): from individual species to whole genera.</title>
        <authorList>
            <person name="Goeker M."/>
        </authorList>
    </citation>
    <scope>NUCLEOTIDE SEQUENCE [LARGE SCALE GENOMIC DNA]</scope>
    <source>
        <strain evidence="2 3">DSM 29329</strain>
    </source>
</reference>
<sequence length="306" mass="33419">MIMRRLVVGLAGTVAVIAIVIPGIQVWLTDFGKLPDPPANTLRVASYNVHYIRAGEEDGPWSLADWEARKTSLDAAVKATGADLIAFQEMESFTRGSDGSLNLARDYLSRENPDYALAATGDWREFPSTQPIFFRPDVLELRDEGWFFFSDTPDRIYSPTFNGSWPAFASWAEFAPLGGGAPFRVVNVHFDSRSGTNRRLSAELVAERLEPVISAGTPVILLGDLNTFGPTRPMRVLQDVGLRFPGVPGATFHMDLGLHMLPAIDRVAVTEGIAIEGGPHVLQDSFAGDWGSDHHPLIADLLMSAD</sequence>
<dbReference type="OrthoDB" id="9793162at2"/>
<proteinExistence type="predicted"/>
<evidence type="ECO:0000259" key="1">
    <source>
        <dbReference type="Pfam" id="PF03372"/>
    </source>
</evidence>
<dbReference type="Proteomes" id="UP000244069">
    <property type="component" value="Unassembled WGS sequence"/>
</dbReference>
<keyword evidence="2" id="KW-0269">Exonuclease</keyword>
<evidence type="ECO:0000313" key="3">
    <source>
        <dbReference type="Proteomes" id="UP000244069"/>
    </source>
</evidence>
<dbReference type="GO" id="GO:0004527">
    <property type="term" value="F:exonuclease activity"/>
    <property type="evidence" value="ECO:0007669"/>
    <property type="project" value="UniProtKB-KW"/>
</dbReference>